<dbReference type="InterPro" id="IPR011992">
    <property type="entry name" value="EF-hand-dom_pair"/>
</dbReference>
<sequence length="169" mass="19882">MGDDMKIFLAVDKDHKGYITLHDLEKYARDNGMNPNIAQKWNIQFDPQNTGKITWQKFCEVLNVDPQDLKKQQFTQISTGKIRVQDNEMSEKMMEDLLNVTKKFINQFPNDLKARAGAIKRYMEQKYGDSWHCFIVTGIHGYHYSHKPRCSITFSCDEYFYVVFSTPLH</sequence>
<dbReference type="SUPFAM" id="SSF47473">
    <property type="entry name" value="EF-hand"/>
    <property type="match status" value="1"/>
</dbReference>
<protein>
    <submittedName>
        <fullName evidence="2">Tegument antigen</fullName>
    </submittedName>
</protein>
<dbReference type="GO" id="GO:0005509">
    <property type="term" value="F:calcium ion binding"/>
    <property type="evidence" value="ECO:0007669"/>
    <property type="project" value="InterPro"/>
</dbReference>
<dbReference type="InterPro" id="IPR002048">
    <property type="entry name" value="EF_hand_dom"/>
</dbReference>
<evidence type="ECO:0000259" key="1">
    <source>
        <dbReference type="PROSITE" id="PS50222"/>
    </source>
</evidence>
<dbReference type="Gene3D" id="1.10.238.10">
    <property type="entry name" value="EF-hand"/>
    <property type="match status" value="1"/>
</dbReference>
<name>A0A0X3PK85_SCHSO</name>
<dbReference type="PROSITE" id="PS50222">
    <property type="entry name" value="EF_HAND_2"/>
    <property type="match status" value="1"/>
</dbReference>
<dbReference type="SMART" id="SM01375">
    <property type="entry name" value="Dynein_light"/>
    <property type="match status" value="1"/>
</dbReference>
<feature type="domain" description="EF-hand" evidence="1">
    <location>
        <begin position="1"/>
        <end position="34"/>
    </location>
</feature>
<dbReference type="GO" id="GO:0030286">
    <property type="term" value="C:dynein complex"/>
    <property type="evidence" value="ECO:0007669"/>
    <property type="project" value="InterPro"/>
</dbReference>
<dbReference type="Gene3D" id="3.30.740.10">
    <property type="entry name" value="Protein Inhibitor Of Neuronal Nitric Oxide Synthase"/>
    <property type="match status" value="1"/>
</dbReference>
<dbReference type="InterPro" id="IPR001372">
    <property type="entry name" value="Dynein_light_chain_typ-1/2"/>
</dbReference>
<proteinExistence type="predicted"/>
<dbReference type="Pfam" id="PF01221">
    <property type="entry name" value="Dynein_light"/>
    <property type="match status" value="1"/>
</dbReference>
<dbReference type="GO" id="GO:0007017">
    <property type="term" value="P:microtubule-based process"/>
    <property type="evidence" value="ECO:0007669"/>
    <property type="project" value="InterPro"/>
</dbReference>
<dbReference type="Pfam" id="PF13499">
    <property type="entry name" value="EF-hand_7"/>
    <property type="match status" value="1"/>
</dbReference>
<evidence type="ECO:0000313" key="2">
    <source>
        <dbReference type="EMBL" id="JAP52371.1"/>
    </source>
</evidence>
<gene>
    <name evidence="2" type="primary">TEGU</name>
    <name evidence="2" type="ORF">TR96428</name>
</gene>
<reference evidence="2" key="1">
    <citation type="submission" date="2016-01" db="EMBL/GenBank/DDBJ databases">
        <title>Reference transcriptome for the parasite Schistocephalus solidus: insights into the molecular evolution of parasitism.</title>
        <authorList>
            <person name="Hebert F.O."/>
            <person name="Grambauer S."/>
            <person name="Barber I."/>
            <person name="Landry C.R."/>
            <person name="Aubin-Horth N."/>
        </authorList>
    </citation>
    <scope>NUCLEOTIDE SEQUENCE</scope>
</reference>
<dbReference type="AlphaFoldDB" id="A0A0X3PK85"/>
<dbReference type="EMBL" id="GEEE01010854">
    <property type="protein sequence ID" value="JAP52371.1"/>
    <property type="molecule type" value="Transcribed_RNA"/>
</dbReference>
<organism evidence="2">
    <name type="scientific">Schistocephalus solidus</name>
    <name type="common">Tapeworm</name>
    <dbReference type="NCBI Taxonomy" id="70667"/>
    <lineage>
        <taxon>Eukaryota</taxon>
        <taxon>Metazoa</taxon>
        <taxon>Spiralia</taxon>
        <taxon>Lophotrochozoa</taxon>
        <taxon>Platyhelminthes</taxon>
        <taxon>Cestoda</taxon>
        <taxon>Eucestoda</taxon>
        <taxon>Diphyllobothriidea</taxon>
        <taxon>Diphyllobothriidae</taxon>
        <taxon>Schistocephalus</taxon>
    </lineage>
</organism>
<dbReference type="InterPro" id="IPR037177">
    <property type="entry name" value="DLC_sf"/>
</dbReference>
<accession>A0A0X3PK85</accession>
<dbReference type="SUPFAM" id="SSF54648">
    <property type="entry name" value="DLC"/>
    <property type="match status" value="1"/>
</dbReference>